<feature type="compositionally biased region" description="Basic residues" evidence="1">
    <location>
        <begin position="53"/>
        <end position="65"/>
    </location>
</feature>
<name>A0A9W8UGS5_AKAMU</name>
<accession>A0A9W8UGS5</accession>
<comment type="caution">
    <text evidence="2">The sequence shown here is derived from an EMBL/GenBank/DDBJ whole genome shotgun (WGS) entry which is preliminary data.</text>
</comment>
<dbReference type="RefSeq" id="XP_056048120.1">
    <property type="nucleotide sequence ID" value="XM_056204782.1"/>
</dbReference>
<evidence type="ECO:0000313" key="3">
    <source>
        <dbReference type="Proteomes" id="UP001144673"/>
    </source>
</evidence>
<reference evidence="2" key="1">
    <citation type="journal article" date="2023" name="Access Microbiol">
        <title>De-novo genome assembly for Akanthomyces muscarius, a biocontrol agent of insect agricultural pests.</title>
        <authorList>
            <person name="Erdos Z."/>
            <person name="Studholme D.J."/>
            <person name="Raymond B."/>
            <person name="Sharma M."/>
        </authorList>
    </citation>
    <scope>NUCLEOTIDE SEQUENCE</scope>
    <source>
        <strain evidence="2">Ve6</strain>
    </source>
</reference>
<gene>
    <name evidence="2" type="ORF">LMH87_003332</name>
</gene>
<feature type="region of interest" description="Disordered" evidence="1">
    <location>
        <begin position="28"/>
        <end position="65"/>
    </location>
</feature>
<dbReference type="EMBL" id="JAJHUN010000011">
    <property type="protein sequence ID" value="KAJ4144450.1"/>
    <property type="molecule type" value="Genomic_DNA"/>
</dbReference>
<protein>
    <submittedName>
        <fullName evidence="2">Uncharacterized protein</fullName>
    </submittedName>
</protein>
<organism evidence="2 3">
    <name type="scientific">Akanthomyces muscarius</name>
    <name type="common">Entomopathogenic fungus</name>
    <name type="synonym">Lecanicillium muscarium</name>
    <dbReference type="NCBI Taxonomy" id="2231603"/>
    <lineage>
        <taxon>Eukaryota</taxon>
        <taxon>Fungi</taxon>
        <taxon>Dikarya</taxon>
        <taxon>Ascomycota</taxon>
        <taxon>Pezizomycotina</taxon>
        <taxon>Sordariomycetes</taxon>
        <taxon>Hypocreomycetidae</taxon>
        <taxon>Hypocreales</taxon>
        <taxon>Cordycipitaceae</taxon>
        <taxon>Akanthomyces</taxon>
    </lineage>
</organism>
<dbReference type="Proteomes" id="UP001144673">
    <property type="component" value="Chromosome 2"/>
</dbReference>
<feature type="region of interest" description="Disordered" evidence="1">
    <location>
        <begin position="209"/>
        <end position="239"/>
    </location>
</feature>
<feature type="region of interest" description="Disordered" evidence="1">
    <location>
        <begin position="449"/>
        <end position="480"/>
    </location>
</feature>
<evidence type="ECO:0000256" key="1">
    <source>
        <dbReference type="SAM" id="MobiDB-lite"/>
    </source>
</evidence>
<dbReference type="AlphaFoldDB" id="A0A9W8UGS5"/>
<sequence length="480" mass="54129">MNTLDVLVTGAAGILLAHSLIKMICDREPQSSPAPSQPQRDERQPQPTLRWRPAVKPKKPRIRRPHRIAPGSVLDTLRRNSGTSLFVRPLCWTDQHAQLLGIQFNELPVCDTPMPVNEPGSPPSKGHMQPSQTIMTLSDTLTNILSHKIAHPLVVSNAVRTVMSTLWPACFQFSFLVPELHLYFGDKVYREVARAQIMWTYPGGSYLPSQNSLDSSQSTQLTDSHHASPSQESSTPRRHRLTGQPMICYMGKAQLASIRRNMFRIMPGPNGQYNEPVYRLQQLRSKNFEPNNPDEDSHIAGIMLAMAQKHFYSNPRVLAIFRKGISPAVDARPFCDLKLRLMTHDTERAEFIVYTGHMTTTFLERFRRPHRMPPATDSDEEDLGLKIDYVRVPIWPILGLRERLGKALGEDLVGSFDPEAMETWEEDGVEAPKSSGSKRKRTALAEVVNRSFEESEEDQSSPTRNKKQCVRQGTPVQAAA</sequence>
<evidence type="ECO:0000313" key="2">
    <source>
        <dbReference type="EMBL" id="KAJ4144450.1"/>
    </source>
</evidence>
<feature type="compositionally biased region" description="Polar residues" evidence="1">
    <location>
        <begin position="209"/>
        <end position="234"/>
    </location>
</feature>
<dbReference type="KEGG" id="amus:LMH87_003332"/>
<dbReference type="GeneID" id="80890491"/>
<proteinExistence type="predicted"/>
<keyword evidence="3" id="KW-1185">Reference proteome</keyword>